<dbReference type="RefSeq" id="WP_141790332.1">
    <property type="nucleotide sequence ID" value="NZ_VFOQ01000002.1"/>
</dbReference>
<feature type="region of interest" description="Disordered" evidence="1">
    <location>
        <begin position="184"/>
        <end position="248"/>
    </location>
</feature>
<keyword evidence="3" id="KW-0966">Cell projection</keyword>
<comment type="caution">
    <text evidence="3">The sequence shown here is derived from an EMBL/GenBank/DDBJ whole genome shotgun (WGS) entry which is preliminary data.</text>
</comment>
<feature type="compositionally biased region" description="Polar residues" evidence="1">
    <location>
        <begin position="358"/>
        <end position="372"/>
    </location>
</feature>
<feature type="compositionally biased region" description="Low complexity" evidence="1">
    <location>
        <begin position="93"/>
        <end position="111"/>
    </location>
</feature>
<evidence type="ECO:0000256" key="1">
    <source>
        <dbReference type="SAM" id="MobiDB-lite"/>
    </source>
</evidence>
<dbReference type="PANTHER" id="PTHR37533">
    <property type="entry name" value="FLAGELLAR HOOK-LENGTH CONTROL PROTEIN"/>
    <property type="match status" value="1"/>
</dbReference>
<name>A0A542Z9H2_9MICO</name>
<dbReference type="InterPro" id="IPR052563">
    <property type="entry name" value="FliK"/>
</dbReference>
<feature type="region of interest" description="Disordered" evidence="1">
    <location>
        <begin position="80"/>
        <end position="111"/>
    </location>
</feature>
<evidence type="ECO:0000313" key="4">
    <source>
        <dbReference type="Proteomes" id="UP000319514"/>
    </source>
</evidence>
<dbReference type="InterPro" id="IPR038610">
    <property type="entry name" value="FliK-like_C_sf"/>
</dbReference>
<sequence>MTAAIPAGAGPVLPGSAPGRAATDPATDATSVAFQAALSAVLPVPVSQDAATPAPAAGPAGVPSAGGVTAPGAGPALSAGPAFVAPSTPEPADPAAAPAPGAAAPGGQVSASVGAAPSTAQAAGVQWLAPATPVVGPDASAAGAVPAADAGTAAATDATGRPRAVVTGQAPAFVPAPAAGAFVVPSPGDRQSAVETPAAQPDPALTAAGVSGAAAAPGGGGEARDTGSSGSGDRPRTVLTPPVTPAFHPAAPAHVTAVELTAPTTEAPAGAPELPHHQVMTAVSPLLRGPDGEQSLRLQLHPQDLGAVNVTVELRRGEVAIHLHAADGAAADLLRDHLPDLRQQLEDQGLRAGALQVDTGSAGSADQGSGRQQPVRPDLPAPGRTPAPTSPTSHPTTAPAAAGALDLRM</sequence>
<dbReference type="Pfam" id="PF02120">
    <property type="entry name" value="Flg_hook"/>
    <property type="match status" value="1"/>
</dbReference>
<feature type="compositionally biased region" description="Low complexity" evidence="1">
    <location>
        <begin position="204"/>
        <end position="216"/>
    </location>
</feature>
<feature type="region of interest" description="Disordered" evidence="1">
    <location>
        <begin position="357"/>
        <end position="409"/>
    </location>
</feature>
<feature type="compositionally biased region" description="Low complexity" evidence="1">
    <location>
        <begin position="390"/>
        <end position="402"/>
    </location>
</feature>
<dbReference type="InterPro" id="IPR021136">
    <property type="entry name" value="Flagellar_hook_control-like_C"/>
</dbReference>
<dbReference type="AlphaFoldDB" id="A0A542Z9H2"/>
<reference evidence="3 4" key="1">
    <citation type="submission" date="2019-06" db="EMBL/GenBank/DDBJ databases">
        <title>Sequencing the genomes of 1000 actinobacteria strains.</title>
        <authorList>
            <person name="Klenk H.-P."/>
        </authorList>
    </citation>
    <scope>NUCLEOTIDE SEQUENCE [LARGE SCALE GENOMIC DNA]</scope>
    <source>
        <strain evidence="3 4">DSM 18082</strain>
    </source>
</reference>
<feature type="domain" description="Flagellar hook-length control protein-like C-terminal" evidence="2">
    <location>
        <begin position="291"/>
        <end position="363"/>
    </location>
</feature>
<gene>
    <name evidence="3" type="ORF">FB474_3749</name>
</gene>
<dbReference type="PANTHER" id="PTHR37533:SF2">
    <property type="entry name" value="FLAGELLAR HOOK-LENGTH CONTROL PROTEIN"/>
    <property type="match status" value="1"/>
</dbReference>
<keyword evidence="4" id="KW-1185">Reference proteome</keyword>
<dbReference type="CDD" id="cd17470">
    <property type="entry name" value="T3SS_Flik_C"/>
    <property type="match status" value="1"/>
</dbReference>
<evidence type="ECO:0000313" key="3">
    <source>
        <dbReference type="EMBL" id="TQL56981.1"/>
    </source>
</evidence>
<keyword evidence="3" id="KW-0969">Cilium</keyword>
<keyword evidence="3" id="KW-0282">Flagellum</keyword>
<organism evidence="3 4">
    <name type="scientific">Oryzihumus leptocrescens</name>
    <dbReference type="NCBI Taxonomy" id="297536"/>
    <lineage>
        <taxon>Bacteria</taxon>
        <taxon>Bacillati</taxon>
        <taxon>Actinomycetota</taxon>
        <taxon>Actinomycetes</taxon>
        <taxon>Micrococcales</taxon>
        <taxon>Intrasporangiaceae</taxon>
        <taxon>Oryzihumus</taxon>
    </lineage>
</organism>
<proteinExistence type="predicted"/>
<feature type="region of interest" description="Disordered" evidence="1">
    <location>
        <begin position="1"/>
        <end position="28"/>
    </location>
</feature>
<protein>
    <submittedName>
        <fullName evidence="3">Flagellar hook-length control protein FliK</fullName>
    </submittedName>
</protein>
<dbReference type="Proteomes" id="UP000319514">
    <property type="component" value="Unassembled WGS sequence"/>
</dbReference>
<evidence type="ECO:0000259" key="2">
    <source>
        <dbReference type="Pfam" id="PF02120"/>
    </source>
</evidence>
<dbReference type="OrthoDB" id="5149615at2"/>
<accession>A0A542Z9H2</accession>
<feature type="compositionally biased region" description="Pro residues" evidence="1">
    <location>
        <begin position="377"/>
        <end position="389"/>
    </location>
</feature>
<dbReference type="Gene3D" id="3.30.750.140">
    <property type="match status" value="1"/>
</dbReference>
<dbReference type="EMBL" id="VFOQ01000002">
    <property type="protein sequence ID" value="TQL56981.1"/>
    <property type="molecule type" value="Genomic_DNA"/>
</dbReference>